<protein>
    <submittedName>
        <fullName evidence="5">Methyl-accepting chemotaxis protein</fullName>
    </submittedName>
</protein>
<dbReference type="Proteomes" id="UP001589836">
    <property type="component" value="Unassembled WGS sequence"/>
</dbReference>
<feature type="transmembrane region" description="Helical" evidence="3">
    <location>
        <begin position="113"/>
        <end position="134"/>
    </location>
</feature>
<dbReference type="SMART" id="SM00283">
    <property type="entry name" value="MA"/>
    <property type="match status" value="1"/>
</dbReference>
<comment type="caution">
    <text evidence="5">The sequence shown here is derived from an EMBL/GenBank/DDBJ whole genome shotgun (WGS) entry which is preliminary data.</text>
</comment>
<sequence>MNSVDQMRTQDTKKKNILMFVAFSVSLLTAFTKSIAEQNGEAITIFGIEIVLFLSLFLVSHVWLKRYMFFPYISVVLTNIFTMLGVFFAGGGWMVVLVSYFLAIFSVVHFKRLVFAIGYFLGLCTIILSLLFSSKETASLTANGPTIFLTFLLSGAILGVLIHLHYRQEMQVEKLLQDSETFSKEQVRQKEQLEQNVSTIVDSITKVNGRVQQNQEAQGDMRVALQEMAAGSQQQSEQIGGISDHTTHSRELMSQLSEQIHHLTKELQGATSLTMDGETKVTAFSKDTREIQSFIHDLNETFQHLSQKVQETNTFSDRIKQISEQTNLLALNASIEAARAGEAGKGFSVVAEEIRKLAELTNDTAEQITSNLMEVNQNNKETLTKMETSEEKVEIIKQSSEDITQYFSHLKGIIESITQDVQQTETVAADVMENSTEVEKSTTELASIIEEASAGMEEMSATVESLSQDSTMIANTMKDTAERADAIRYSS</sequence>
<evidence type="ECO:0000256" key="2">
    <source>
        <dbReference type="PROSITE-ProRule" id="PRU00284"/>
    </source>
</evidence>
<keyword evidence="1 2" id="KW-0807">Transducer</keyword>
<evidence type="ECO:0000256" key="3">
    <source>
        <dbReference type="SAM" id="Phobius"/>
    </source>
</evidence>
<evidence type="ECO:0000313" key="5">
    <source>
        <dbReference type="EMBL" id="MFC0524375.1"/>
    </source>
</evidence>
<keyword evidence="3" id="KW-1133">Transmembrane helix</keyword>
<feature type="transmembrane region" description="Helical" evidence="3">
    <location>
        <begin position="146"/>
        <end position="166"/>
    </location>
</feature>
<proteinExistence type="predicted"/>
<dbReference type="SUPFAM" id="SSF58104">
    <property type="entry name" value="Methyl-accepting chemotaxis protein (MCP) signaling domain"/>
    <property type="match status" value="1"/>
</dbReference>
<accession>A0ABV6LPN4</accession>
<reference evidence="5 6" key="1">
    <citation type="submission" date="2024-09" db="EMBL/GenBank/DDBJ databases">
        <authorList>
            <person name="Sun Q."/>
            <person name="Mori K."/>
        </authorList>
    </citation>
    <scope>NUCLEOTIDE SEQUENCE [LARGE SCALE GENOMIC DNA]</scope>
    <source>
        <strain evidence="5 6">NCAIM B.02529</strain>
    </source>
</reference>
<keyword evidence="6" id="KW-1185">Reference proteome</keyword>
<feature type="domain" description="Methyl-accepting transducer" evidence="4">
    <location>
        <begin position="210"/>
        <end position="460"/>
    </location>
</feature>
<feature type="transmembrane region" description="Helical" evidence="3">
    <location>
        <begin position="42"/>
        <end position="64"/>
    </location>
</feature>
<dbReference type="PANTHER" id="PTHR32089">
    <property type="entry name" value="METHYL-ACCEPTING CHEMOTAXIS PROTEIN MCPB"/>
    <property type="match status" value="1"/>
</dbReference>
<dbReference type="Pfam" id="PF00015">
    <property type="entry name" value="MCPsignal"/>
    <property type="match status" value="1"/>
</dbReference>
<feature type="transmembrane region" description="Helical" evidence="3">
    <location>
        <begin position="76"/>
        <end position="107"/>
    </location>
</feature>
<dbReference type="InterPro" id="IPR004089">
    <property type="entry name" value="MCPsignal_dom"/>
</dbReference>
<name>A0ABV6LPN4_9BACI</name>
<keyword evidence="3" id="KW-0472">Membrane</keyword>
<dbReference type="RefSeq" id="WP_377348289.1">
    <property type="nucleotide sequence ID" value="NZ_JBHLTP010000011.1"/>
</dbReference>
<dbReference type="PROSITE" id="PS50111">
    <property type="entry name" value="CHEMOTAXIS_TRANSDUC_2"/>
    <property type="match status" value="1"/>
</dbReference>
<dbReference type="Gene3D" id="1.10.287.950">
    <property type="entry name" value="Methyl-accepting chemotaxis protein"/>
    <property type="match status" value="1"/>
</dbReference>
<evidence type="ECO:0000259" key="4">
    <source>
        <dbReference type="PROSITE" id="PS50111"/>
    </source>
</evidence>
<dbReference type="EMBL" id="JBHLTP010000011">
    <property type="protein sequence ID" value="MFC0524375.1"/>
    <property type="molecule type" value="Genomic_DNA"/>
</dbReference>
<keyword evidence="3" id="KW-0812">Transmembrane</keyword>
<evidence type="ECO:0000313" key="6">
    <source>
        <dbReference type="Proteomes" id="UP001589836"/>
    </source>
</evidence>
<evidence type="ECO:0000256" key="1">
    <source>
        <dbReference type="ARBA" id="ARBA00023224"/>
    </source>
</evidence>
<dbReference type="PANTHER" id="PTHR32089:SF112">
    <property type="entry name" value="LYSOZYME-LIKE PROTEIN-RELATED"/>
    <property type="match status" value="1"/>
</dbReference>
<organism evidence="5 6">
    <name type="scientific">Pontibacillus salicampi</name>
    <dbReference type="NCBI Taxonomy" id="1449801"/>
    <lineage>
        <taxon>Bacteria</taxon>
        <taxon>Bacillati</taxon>
        <taxon>Bacillota</taxon>
        <taxon>Bacilli</taxon>
        <taxon>Bacillales</taxon>
        <taxon>Bacillaceae</taxon>
        <taxon>Pontibacillus</taxon>
    </lineage>
</organism>
<gene>
    <name evidence="5" type="ORF">ACFFGV_12440</name>
</gene>